<keyword evidence="2" id="KW-1185">Reference proteome</keyword>
<comment type="caution">
    <text evidence="1">The sequence shown here is derived from an EMBL/GenBank/DDBJ whole genome shotgun (WGS) entry which is preliminary data.</text>
</comment>
<evidence type="ECO:0000313" key="1">
    <source>
        <dbReference type="EMBL" id="KAK8994500.1"/>
    </source>
</evidence>
<gene>
    <name evidence="1" type="ORF">V6N11_045585</name>
</gene>
<accession>A0ABR2Q224</accession>
<dbReference type="EMBL" id="JBBPBN010000047">
    <property type="protein sequence ID" value="KAK8994500.1"/>
    <property type="molecule type" value="Genomic_DNA"/>
</dbReference>
<dbReference type="PANTHER" id="PTHR34130:SF8">
    <property type="entry name" value="TRANSMEMBRANE PROTEIN"/>
    <property type="match status" value="1"/>
</dbReference>
<protein>
    <submittedName>
        <fullName evidence="1">Uncharacterized protein</fullName>
    </submittedName>
</protein>
<dbReference type="Proteomes" id="UP001396334">
    <property type="component" value="Unassembled WGS sequence"/>
</dbReference>
<reference evidence="1 2" key="1">
    <citation type="journal article" date="2024" name="G3 (Bethesda)">
        <title>Genome assembly of Hibiscus sabdariffa L. provides insights into metabolisms of medicinal natural products.</title>
        <authorList>
            <person name="Kim T."/>
        </authorList>
    </citation>
    <scope>NUCLEOTIDE SEQUENCE [LARGE SCALE GENOMIC DNA]</scope>
    <source>
        <strain evidence="1">TK-2024</strain>
        <tissue evidence="1">Old leaves</tissue>
    </source>
</reference>
<dbReference type="PANTHER" id="PTHR34130">
    <property type="entry name" value="OS08G0243800 PROTEIN"/>
    <property type="match status" value="1"/>
</dbReference>
<proteinExistence type="predicted"/>
<evidence type="ECO:0000313" key="2">
    <source>
        <dbReference type="Proteomes" id="UP001396334"/>
    </source>
</evidence>
<name>A0ABR2Q224_9ROSI</name>
<sequence length="162" mass="18472">MDTNKTYSITQEGSEESLLEFSFVSILPLKNNRNDVVFCGRLIKNRDSVDNCEQNKNLFPSSSAKSNSALPFQNFRSQSVKHHKTLIGVTKIPQRMELSDLRKRQSKGNRPLFMFPPTVDVDDGCSVAGKRCRLWSLLKPSRCRDHSFSSMNKVSLEYIPNL</sequence>
<organism evidence="1 2">
    <name type="scientific">Hibiscus sabdariffa</name>
    <name type="common">roselle</name>
    <dbReference type="NCBI Taxonomy" id="183260"/>
    <lineage>
        <taxon>Eukaryota</taxon>
        <taxon>Viridiplantae</taxon>
        <taxon>Streptophyta</taxon>
        <taxon>Embryophyta</taxon>
        <taxon>Tracheophyta</taxon>
        <taxon>Spermatophyta</taxon>
        <taxon>Magnoliopsida</taxon>
        <taxon>eudicotyledons</taxon>
        <taxon>Gunneridae</taxon>
        <taxon>Pentapetalae</taxon>
        <taxon>rosids</taxon>
        <taxon>malvids</taxon>
        <taxon>Malvales</taxon>
        <taxon>Malvaceae</taxon>
        <taxon>Malvoideae</taxon>
        <taxon>Hibiscus</taxon>
    </lineage>
</organism>